<dbReference type="PANTHER" id="PTHR33332">
    <property type="entry name" value="REVERSE TRANSCRIPTASE DOMAIN-CONTAINING PROTEIN"/>
    <property type="match status" value="1"/>
</dbReference>
<evidence type="ECO:0008006" key="3">
    <source>
        <dbReference type="Google" id="ProtNLM"/>
    </source>
</evidence>
<dbReference type="AlphaFoldDB" id="A0AAN7MVR4"/>
<name>A0AAN7MVR4_MYCAM</name>
<evidence type="ECO:0000313" key="2">
    <source>
        <dbReference type="Proteomes" id="UP001333110"/>
    </source>
</evidence>
<comment type="caution">
    <text evidence="1">The sequence shown here is derived from an EMBL/GenBank/DDBJ whole genome shotgun (WGS) entry which is preliminary data.</text>
</comment>
<keyword evidence="2" id="KW-1185">Reference proteome</keyword>
<protein>
    <recommendedName>
        <fullName evidence="3">Reverse transcriptase domain-containing protein</fullName>
    </recommendedName>
</protein>
<reference evidence="1 2" key="1">
    <citation type="journal article" date="2023" name="J. Hered.">
        <title>Chromosome-level genome of the wood stork (Mycteria americana) provides insight into avian chromosome evolution.</title>
        <authorList>
            <person name="Flamio R. Jr."/>
            <person name="Ramstad K.M."/>
        </authorList>
    </citation>
    <scope>NUCLEOTIDE SEQUENCE [LARGE SCALE GENOMIC DNA]</scope>
    <source>
        <strain evidence="1">JAX WOST 10</strain>
    </source>
</reference>
<organism evidence="1 2">
    <name type="scientific">Mycteria americana</name>
    <name type="common">Wood stork</name>
    <dbReference type="NCBI Taxonomy" id="33587"/>
    <lineage>
        <taxon>Eukaryota</taxon>
        <taxon>Metazoa</taxon>
        <taxon>Chordata</taxon>
        <taxon>Craniata</taxon>
        <taxon>Vertebrata</taxon>
        <taxon>Euteleostomi</taxon>
        <taxon>Archelosauria</taxon>
        <taxon>Archosauria</taxon>
        <taxon>Dinosauria</taxon>
        <taxon>Saurischia</taxon>
        <taxon>Theropoda</taxon>
        <taxon>Coelurosauria</taxon>
        <taxon>Aves</taxon>
        <taxon>Neognathae</taxon>
        <taxon>Neoaves</taxon>
        <taxon>Aequornithes</taxon>
        <taxon>Ciconiiformes</taxon>
        <taxon>Ciconiidae</taxon>
        <taxon>Mycteria</taxon>
    </lineage>
</organism>
<evidence type="ECO:0000313" key="1">
    <source>
        <dbReference type="EMBL" id="KAK4817033.1"/>
    </source>
</evidence>
<proteinExistence type="predicted"/>
<gene>
    <name evidence="1" type="ORF">QYF61_026039</name>
</gene>
<accession>A0AAN7MVR4</accession>
<sequence length="235" mass="27281">MLDLIAFYNVVTSLVDEGKTVDGVYLDFSKVFDTVSEDGMECTLSRFTDDTKLGSVADTPGHSTAIQRDFNKLENCAERKLPKFNKDKWKVLQRVVSRSRKVILLLCSALVRPHLAYCVQFWATQYKRDMDILEQLLCRATKMVKLLEHVSYEKRLKELGLFSLEKSRLMGILSIDKTKGNGHKLKHRSFPLNIRKHFFNERVTEHWHRLPREVVESPSLEILKTQLNTVLENLL</sequence>
<dbReference type="EMBL" id="JAUNZN010000009">
    <property type="protein sequence ID" value="KAK4817033.1"/>
    <property type="molecule type" value="Genomic_DNA"/>
</dbReference>
<dbReference type="Proteomes" id="UP001333110">
    <property type="component" value="Unassembled WGS sequence"/>
</dbReference>